<evidence type="ECO:0000313" key="2">
    <source>
        <dbReference type="Proteomes" id="UP000429484"/>
    </source>
</evidence>
<sequence>MNRAKKEELKRYHEARKGLTAEEIAVLDAREAGENRFADDVQQMHRRLFPEEYDFYYDDSVDAKQRAQGINPISAEYIERTDARRTALGFASYMAEDDSRADDTMGWVRRMMLDGRRDELERILQGFEDTKPKT</sequence>
<evidence type="ECO:0000313" key="1">
    <source>
        <dbReference type="EMBL" id="MQW32021.1"/>
    </source>
</evidence>
<dbReference type="RefSeq" id="WP_153349371.1">
    <property type="nucleotide sequence ID" value="NZ_WISR01000044.1"/>
</dbReference>
<dbReference type="Proteomes" id="UP000429484">
    <property type="component" value="Unassembled WGS sequence"/>
</dbReference>
<comment type="caution">
    <text evidence="1">The sequence shown here is derived from an EMBL/GenBank/DDBJ whole genome shotgun (WGS) entry which is preliminary data.</text>
</comment>
<dbReference type="AlphaFoldDB" id="A0AAW9TEG0"/>
<reference evidence="1 2" key="1">
    <citation type="journal article" date="2013" name="Genome Biol.">
        <title>Comparative genomics of the core and accessory genomes of 48 Sinorhizobium strains comprising five genospecies.</title>
        <authorList>
            <person name="Sugawara M."/>
            <person name="Epstein B."/>
            <person name="Badgley B.D."/>
            <person name="Unno T."/>
            <person name="Xu L."/>
            <person name="Reese J."/>
            <person name="Gyaneshwar P."/>
            <person name="Denny R."/>
            <person name="Mudge J."/>
            <person name="Bharti A.K."/>
            <person name="Farmer A.D."/>
            <person name="May G.D."/>
            <person name="Woodward J.E."/>
            <person name="Medigue C."/>
            <person name="Vallenet D."/>
            <person name="Lajus A."/>
            <person name="Rouy Z."/>
            <person name="Martinez-Vaz B."/>
            <person name="Tiffin P."/>
            <person name="Young N.D."/>
            <person name="Sadowsky M.J."/>
        </authorList>
    </citation>
    <scope>NUCLEOTIDE SEQUENCE [LARGE SCALE GENOMIC DNA]</scope>
    <source>
        <strain evidence="1 2">N6B1</strain>
    </source>
</reference>
<gene>
    <name evidence="1" type="ORF">GHK53_03950</name>
</gene>
<accession>A0AAW9TEG0</accession>
<name>A0AAW9TEG0_RHIML</name>
<organism evidence="1 2">
    <name type="scientific">Rhizobium meliloti</name>
    <name type="common">Ensifer meliloti</name>
    <name type="synonym">Sinorhizobium meliloti</name>
    <dbReference type="NCBI Taxonomy" id="382"/>
    <lineage>
        <taxon>Bacteria</taxon>
        <taxon>Pseudomonadati</taxon>
        <taxon>Pseudomonadota</taxon>
        <taxon>Alphaproteobacteria</taxon>
        <taxon>Hyphomicrobiales</taxon>
        <taxon>Rhizobiaceae</taxon>
        <taxon>Sinorhizobium/Ensifer group</taxon>
        <taxon>Sinorhizobium</taxon>
    </lineage>
</organism>
<dbReference type="EMBL" id="WISR01000044">
    <property type="protein sequence ID" value="MQW32021.1"/>
    <property type="molecule type" value="Genomic_DNA"/>
</dbReference>
<proteinExistence type="predicted"/>
<protein>
    <submittedName>
        <fullName evidence="1">Uncharacterized protein</fullName>
    </submittedName>
</protein>